<proteinExistence type="predicted"/>
<dbReference type="InParanoid" id="A0A1Y2DVE8"/>
<dbReference type="PANTHER" id="PTHR30574:SF1">
    <property type="entry name" value="SULPHUR TRANSPORT DOMAIN-CONTAINING PROTEIN"/>
    <property type="match status" value="1"/>
</dbReference>
<dbReference type="EMBL" id="MCFJ01000008">
    <property type="protein sequence ID" value="ORY63251.1"/>
    <property type="molecule type" value="Genomic_DNA"/>
</dbReference>
<feature type="transmembrane region" description="Helical" evidence="8">
    <location>
        <begin position="244"/>
        <end position="262"/>
    </location>
</feature>
<dbReference type="Pfam" id="PF04143">
    <property type="entry name" value="Sulf_transp"/>
    <property type="match status" value="1"/>
</dbReference>
<name>A0A1Y2DVE8_9PEZI</name>
<evidence type="ECO:0000313" key="9">
    <source>
        <dbReference type="EMBL" id="ORY63251.1"/>
    </source>
</evidence>
<comment type="subcellular location">
    <subcellularLocation>
        <location evidence="1">Cell inner membrane</location>
        <topology evidence="1">Multi-pass membrane protein</topology>
    </subcellularLocation>
</comment>
<dbReference type="GeneID" id="63770493"/>
<keyword evidence="7 8" id="KW-0472">Membrane</keyword>
<feature type="transmembrane region" description="Helical" evidence="8">
    <location>
        <begin position="66"/>
        <end position="92"/>
    </location>
</feature>
<comment type="caution">
    <text evidence="9">The sequence shown here is derived from an EMBL/GenBank/DDBJ whole genome shotgun (WGS) entry which is preliminary data.</text>
</comment>
<keyword evidence="6 8" id="KW-1133">Transmembrane helix</keyword>
<evidence type="ECO:0000256" key="3">
    <source>
        <dbReference type="ARBA" id="ARBA00022475"/>
    </source>
</evidence>
<evidence type="ECO:0000256" key="7">
    <source>
        <dbReference type="ARBA" id="ARBA00023136"/>
    </source>
</evidence>
<dbReference type="AlphaFoldDB" id="A0A1Y2DVE8"/>
<dbReference type="InterPro" id="IPR007272">
    <property type="entry name" value="Sulf_transp_TsuA/YedE"/>
</dbReference>
<feature type="transmembrane region" description="Helical" evidence="8">
    <location>
        <begin position="303"/>
        <end position="328"/>
    </location>
</feature>
<dbReference type="GO" id="GO:0005886">
    <property type="term" value="C:plasma membrane"/>
    <property type="evidence" value="ECO:0007669"/>
    <property type="project" value="UniProtKB-SubCell"/>
</dbReference>
<feature type="transmembrane region" description="Helical" evidence="8">
    <location>
        <begin position="112"/>
        <end position="133"/>
    </location>
</feature>
<gene>
    <name evidence="9" type="ORF">BCR38DRAFT_225583</name>
</gene>
<sequence length="329" mass="33635">MDTLICGAAFGSALTAAGVHQPYVIISQLTLDNFHMVESFLAAGATSLIAVTALQRLGYVKLKPRCYSTIGLFGSMDGNVIGGLTLGAGMALSASCPGSVFAQVGAGVRSGVFTLTGALIGGIFWTGILRPICQRGRPPVTNKVNVKDLTIHKQLQWSENGTILALEAMFAAIIGVAVLASSPKSHGLVHPVIGGLLIGGAQLLSAVTRKTLLGTSTAFEEVGEHFWWLTRGGNLAQRPQTTNMVFTSGMVLGALALTLTVPSAKGISDLPVNPLRATLGGFLLALGSRMAGGCTSGHGISGLSLLSLSSFVSVGAMFTGAIGVAMVLA</sequence>
<evidence type="ECO:0000256" key="2">
    <source>
        <dbReference type="ARBA" id="ARBA00022448"/>
    </source>
</evidence>
<dbReference type="RefSeq" id="XP_040714908.1">
    <property type="nucleotide sequence ID" value="XM_040854281.1"/>
</dbReference>
<evidence type="ECO:0000256" key="1">
    <source>
        <dbReference type="ARBA" id="ARBA00004429"/>
    </source>
</evidence>
<evidence type="ECO:0000256" key="6">
    <source>
        <dbReference type="ARBA" id="ARBA00022989"/>
    </source>
</evidence>
<evidence type="ECO:0000256" key="4">
    <source>
        <dbReference type="ARBA" id="ARBA00022519"/>
    </source>
</evidence>
<reference evidence="9 10" key="1">
    <citation type="submission" date="2016-07" db="EMBL/GenBank/DDBJ databases">
        <title>Pervasive Adenine N6-methylation of Active Genes in Fungi.</title>
        <authorList>
            <consortium name="DOE Joint Genome Institute"/>
            <person name="Mondo S.J."/>
            <person name="Dannebaum R.O."/>
            <person name="Kuo R.C."/>
            <person name="Labutti K."/>
            <person name="Haridas S."/>
            <person name="Kuo A."/>
            <person name="Salamov A."/>
            <person name="Ahrendt S.R."/>
            <person name="Lipzen A."/>
            <person name="Sullivan W."/>
            <person name="Andreopoulos W.B."/>
            <person name="Clum A."/>
            <person name="Lindquist E."/>
            <person name="Daum C."/>
            <person name="Ramamoorthy G.K."/>
            <person name="Gryganskyi A."/>
            <person name="Culley D."/>
            <person name="Magnuson J.K."/>
            <person name="James T.Y."/>
            <person name="O'Malley M.A."/>
            <person name="Stajich J.E."/>
            <person name="Spatafora J.W."/>
            <person name="Visel A."/>
            <person name="Grigoriev I.V."/>
        </authorList>
    </citation>
    <scope>NUCLEOTIDE SEQUENCE [LARGE SCALE GENOMIC DNA]</scope>
    <source>
        <strain evidence="9 10">CBS 129021</strain>
    </source>
</reference>
<evidence type="ECO:0000256" key="5">
    <source>
        <dbReference type="ARBA" id="ARBA00022692"/>
    </source>
</evidence>
<evidence type="ECO:0000313" key="10">
    <source>
        <dbReference type="Proteomes" id="UP000193689"/>
    </source>
</evidence>
<dbReference type="STRING" id="1141098.A0A1Y2DVE8"/>
<feature type="transmembrane region" description="Helical" evidence="8">
    <location>
        <begin position="34"/>
        <end position="54"/>
    </location>
</feature>
<keyword evidence="5 8" id="KW-0812">Transmembrane</keyword>
<dbReference type="PANTHER" id="PTHR30574">
    <property type="entry name" value="INNER MEMBRANE PROTEIN YEDE"/>
    <property type="match status" value="1"/>
</dbReference>
<keyword evidence="2" id="KW-0813">Transport</keyword>
<protein>
    <submittedName>
        <fullName evidence="9">YeeE/YedE family protein</fullName>
    </submittedName>
</protein>
<evidence type="ECO:0000256" key="8">
    <source>
        <dbReference type="SAM" id="Phobius"/>
    </source>
</evidence>
<dbReference type="Proteomes" id="UP000193689">
    <property type="component" value="Unassembled WGS sequence"/>
</dbReference>
<keyword evidence="10" id="KW-1185">Reference proteome</keyword>
<organism evidence="9 10">
    <name type="scientific">Pseudomassariella vexata</name>
    <dbReference type="NCBI Taxonomy" id="1141098"/>
    <lineage>
        <taxon>Eukaryota</taxon>
        <taxon>Fungi</taxon>
        <taxon>Dikarya</taxon>
        <taxon>Ascomycota</taxon>
        <taxon>Pezizomycotina</taxon>
        <taxon>Sordariomycetes</taxon>
        <taxon>Xylariomycetidae</taxon>
        <taxon>Amphisphaeriales</taxon>
        <taxon>Pseudomassariaceae</taxon>
        <taxon>Pseudomassariella</taxon>
    </lineage>
</organism>
<feature type="transmembrane region" description="Helical" evidence="8">
    <location>
        <begin position="163"/>
        <end position="182"/>
    </location>
</feature>
<keyword evidence="4" id="KW-0997">Cell inner membrane</keyword>
<feature type="transmembrane region" description="Helical" evidence="8">
    <location>
        <begin position="188"/>
        <end position="207"/>
    </location>
</feature>
<dbReference type="OrthoDB" id="10254418at2759"/>
<accession>A0A1Y2DVE8</accession>
<keyword evidence="3" id="KW-1003">Cell membrane</keyword>